<dbReference type="Gene3D" id="3.40.640.10">
    <property type="entry name" value="Type I PLP-dependent aspartate aminotransferase-like (Major domain)"/>
    <property type="match status" value="1"/>
</dbReference>
<dbReference type="InterPro" id="IPR004839">
    <property type="entry name" value="Aminotransferase_I/II_large"/>
</dbReference>
<dbReference type="Pfam" id="PF00155">
    <property type="entry name" value="Aminotran_1_2"/>
    <property type="match status" value="1"/>
</dbReference>
<dbReference type="SUPFAM" id="SSF53383">
    <property type="entry name" value="PLP-dependent transferases"/>
    <property type="match status" value="1"/>
</dbReference>
<dbReference type="InterPro" id="IPR015424">
    <property type="entry name" value="PyrdxlP-dep_Trfase"/>
</dbReference>
<accession>A0A6P0CCI6</accession>
<keyword evidence="4" id="KW-0032">Aminotransferase</keyword>
<dbReference type="GO" id="GO:0008483">
    <property type="term" value="F:transaminase activity"/>
    <property type="evidence" value="ECO:0007669"/>
    <property type="project" value="UniProtKB-KW"/>
</dbReference>
<feature type="domain" description="Aminotransferase class I/classII large" evidence="3">
    <location>
        <begin position="172"/>
        <end position="343"/>
    </location>
</feature>
<sequence length="357" mass="38654">MVNSRAKKLTRRRSLEKAALFRFVETVGLACVRRPAGWSAQLANTEKRDHGGNLDAAVARFGGTRSDWIDLSTGINPIAFPIPEIPDDAWTALPDKAALERLHDAARRFWHVPEGAGVLAVPGASAAIAHIPLLAPLGRVCIPAPTYNEHAASFTDTGWKVVQEGNDCSASVHVHPNNPDGSVWQVQDLTGGLRIIDESFCDVSPDATLISEASVPGTLILKSFGKFWGLAGVRLGFVIGDPALLVRLSQMLGPWSVAGPALHIGAAALEDMPWADKTRHRLQIDADRLDDLVTKQGTTVVGGTSLFRLYDVENAADFQERLAQHHIWSRIFPYNPRWLRLGLPGAGGWDRLSAALA</sequence>
<keyword evidence="4" id="KW-0808">Transferase</keyword>
<name>A0A6P0CCI6_9RHOB</name>
<keyword evidence="5" id="KW-1185">Reference proteome</keyword>
<gene>
    <name evidence="4" type="ORF">GV827_11675</name>
</gene>
<dbReference type="AlphaFoldDB" id="A0A6P0CCI6"/>
<dbReference type="InterPro" id="IPR015421">
    <property type="entry name" value="PyrdxlP-dep_Trfase_major"/>
</dbReference>
<evidence type="ECO:0000313" key="4">
    <source>
        <dbReference type="EMBL" id="NEK23060.1"/>
    </source>
</evidence>
<evidence type="ECO:0000259" key="3">
    <source>
        <dbReference type="Pfam" id="PF00155"/>
    </source>
</evidence>
<dbReference type="GO" id="GO:0030170">
    <property type="term" value="F:pyridoxal phosphate binding"/>
    <property type="evidence" value="ECO:0007669"/>
    <property type="project" value="InterPro"/>
</dbReference>
<dbReference type="CDD" id="cd00609">
    <property type="entry name" value="AAT_like"/>
    <property type="match status" value="1"/>
</dbReference>
<proteinExistence type="predicted"/>
<organism evidence="4 5">
    <name type="scientific">Sulfitobacter sediminilitoris</name>
    <dbReference type="NCBI Taxonomy" id="2698830"/>
    <lineage>
        <taxon>Bacteria</taxon>
        <taxon>Pseudomonadati</taxon>
        <taxon>Pseudomonadota</taxon>
        <taxon>Alphaproteobacteria</taxon>
        <taxon>Rhodobacterales</taxon>
        <taxon>Roseobacteraceae</taxon>
        <taxon>Sulfitobacter</taxon>
    </lineage>
</organism>
<dbReference type="Proteomes" id="UP000468591">
    <property type="component" value="Unassembled WGS sequence"/>
</dbReference>
<dbReference type="InterPro" id="IPR015422">
    <property type="entry name" value="PyrdxlP-dep_Trfase_small"/>
</dbReference>
<keyword evidence="2" id="KW-0663">Pyridoxal phosphate</keyword>
<dbReference type="PANTHER" id="PTHR42885:SF1">
    <property type="entry name" value="THREONINE-PHOSPHATE DECARBOXYLASE"/>
    <property type="match status" value="1"/>
</dbReference>
<protein>
    <submittedName>
        <fullName evidence="4">Aminotransferase class I/II-fold pyridoxal phosphate-dependent enzyme</fullName>
    </submittedName>
</protein>
<evidence type="ECO:0000256" key="1">
    <source>
        <dbReference type="ARBA" id="ARBA00001933"/>
    </source>
</evidence>
<evidence type="ECO:0000256" key="2">
    <source>
        <dbReference type="ARBA" id="ARBA00022898"/>
    </source>
</evidence>
<evidence type="ECO:0000313" key="5">
    <source>
        <dbReference type="Proteomes" id="UP000468591"/>
    </source>
</evidence>
<dbReference type="PANTHER" id="PTHR42885">
    <property type="entry name" value="HISTIDINOL-PHOSPHATE AMINOTRANSFERASE-RELATED"/>
    <property type="match status" value="1"/>
</dbReference>
<dbReference type="EMBL" id="JAABNT010000006">
    <property type="protein sequence ID" value="NEK23060.1"/>
    <property type="molecule type" value="Genomic_DNA"/>
</dbReference>
<comment type="caution">
    <text evidence="4">The sequence shown here is derived from an EMBL/GenBank/DDBJ whole genome shotgun (WGS) entry which is preliminary data.</text>
</comment>
<dbReference type="Gene3D" id="3.90.1150.10">
    <property type="entry name" value="Aspartate Aminotransferase, domain 1"/>
    <property type="match status" value="1"/>
</dbReference>
<reference evidence="4 5" key="1">
    <citation type="submission" date="2020-01" db="EMBL/GenBank/DDBJ databases">
        <title>Sulfitobacter sediminilitoris sp. nov., isolated from a tidal flat.</title>
        <authorList>
            <person name="Park S."/>
            <person name="Yoon J.-H."/>
        </authorList>
    </citation>
    <scope>NUCLEOTIDE SEQUENCE [LARGE SCALE GENOMIC DNA]</scope>
    <source>
        <strain evidence="4 5">JBTF-M27</strain>
    </source>
</reference>
<comment type="cofactor">
    <cofactor evidence="1">
        <name>pyridoxal 5'-phosphate</name>
        <dbReference type="ChEBI" id="CHEBI:597326"/>
    </cofactor>
</comment>